<dbReference type="Proteomes" id="UP000250140">
    <property type="component" value="Unassembled WGS sequence"/>
</dbReference>
<evidence type="ECO:0000259" key="1">
    <source>
        <dbReference type="PROSITE" id="PS50280"/>
    </source>
</evidence>
<dbReference type="PANTHER" id="PTHR47332:SF4">
    <property type="entry name" value="SET DOMAIN-CONTAINING PROTEIN 5"/>
    <property type="match status" value="1"/>
</dbReference>
<feature type="domain" description="SET" evidence="1">
    <location>
        <begin position="42"/>
        <end position="201"/>
    </location>
</feature>
<dbReference type="OrthoDB" id="265717at2759"/>
<evidence type="ECO:0000313" key="2">
    <source>
        <dbReference type="EMBL" id="OCL01447.1"/>
    </source>
</evidence>
<dbReference type="EMBL" id="KV751130">
    <property type="protein sequence ID" value="OCL01447.1"/>
    <property type="molecule type" value="Genomic_DNA"/>
</dbReference>
<dbReference type="SUPFAM" id="SSF82199">
    <property type="entry name" value="SET domain"/>
    <property type="match status" value="1"/>
</dbReference>
<dbReference type="PROSITE" id="PS50280">
    <property type="entry name" value="SET"/>
    <property type="match status" value="1"/>
</dbReference>
<dbReference type="InterPro" id="IPR001214">
    <property type="entry name" value="SET_dom"/>
</dbReference>
<name>A0A8E2EMH0_9PEZI</name>
<accession>A0A8E2EMH0</accession>
<evidence type="ECO:0000313" key="3">
    <source>
        <dbReference type="Proteomes" id="UP000250140"/>
    </source>
</evidence>
<dbReference type="CDD" id="cd20071">
    <property type="entry name" value="SET_SMYD"/>
    <property type="match status" value="1"/>
</dbReference>
<gene>
    <name evidence="2" type="ORF">AOQ84DRAFT_219997</name>
</gene>
<dbReference type="InterPro" id="IPR053185">
    <property type="entry name" value="SET_domain_protein"/>
</dbReference>
<keyword evidence="3" id="KW-1185">Reference proteome</keyword>
<organism evidence="2 3">
    <name type="scientific">Glonium stellatum</name>
    <dbReference type="NCBI Taxonomy" id="574774"/>
    <lineage>
        <taxon>Eukaryota</taxon>
        <taxon>Fungi</taxon>
        <taxon>Dikarya</taxon>
        <taxon>Ascomycota</taxon>
        <taxon>Pezizomycotina</taxon>
        <taxon>Dothideomycetes</taxon>
        <taxon>Pleosporomycetidae</taxon>
        <taxon>Gloniales</taxon>
        <taxon>Gloniaceae</taxon>
        <taxon>Glonium</taxon>
    </lineage>
</organism>
<dbReference type="InterPro" id="IPR046341">
    <property type="entry name" value="SET_dom_sf"/>
</dbReference>
<dbReference type="AlphaFoldDB" id="A0A8E2EMH0"/>
<dbReference type="Pfam" id="PF00856">
    <property type="entry name" value="SET"/>
    <property type="match status" value="1"/>
</dbReference>
<protein>
    <submittedName>
        <fullName evidence="2">SET domain-containing protein</fullName>
    </submittedName>
</protein>
<reference evidence="2 3" key="1">
    <citation type="journal article" date="2016" name="Nat. Commun.">
        <title>Ectomycorrhizal ecology is imprinted in the genome of the dominant symbiotic fungus Cenococcum geophilum.</title>
        <authorList>
            <consortium name="DOE Joint Genome Institute"/>
            <person name="Peter M."/>
            <person name="Kohler A."/>
            <person name="Ohm R.A."/>
            <person name="Kuo A."/>
            <person name="Krutzmann J."/>
            <person name="Morin E."/>
            <person name="Arend M."/>
            <person name="Barry K.W."/>
            <person name="Binder M."/>
            <person name="Choi C."/>
            <person name="Clum A."/>
            <person name="Copeland A."/>
            <person name="Grisel N."/>
            <person name="Haridas S."/>
            <person name="Kipfer T."/>
            <person name="LaButti K."/>
            <person name="Lindquist E."/>
            <person name="Lipzen A."/>
            <person name="Maire R."/>
            <person name="Meier B."/>
            <person name="Mihaltcheva S."/>
            <person name="Molinier V."/>
            <person name="Murat C."/>
            <person name="Poggeler S."/>
            <person name="Quandt C.A."/>
            <person name="Sperisen C."/>
            <person name="Tritt A."/>
            <person name="Tisserant E."/>
            <person name="Crous P.W."/>
            <person name="Henrissat B."/>
            <person name="Nehls U."/>
            <person name="Egli S."/>
            <person name="Spatafora J.W."/>
            <person name="Grigoriev I.V."/>
            <person name="Martin F.M."/>
        </authorList>
    </citation>
    <scope>NUCLEOTIDE SEQUENCE [LARGE SCALE GENOMIC DNA]</scope>
    <source>
        <strain evidence="2 3">CBS 207.34</strain>
    </source>
</reference>
<dbReference type="PANTHER" id="PTHR47332">
    <property type="entry name" value="SET DOMAIN-CONTAINING PROTEIN 5"/>
    <property type="match status" value="1"/>
</dbReference>
<sequence length="364" mass="41295">MDQNDMNSPQMKELVAIAEVLDEAAKYSITLGEEGMRGSSEKTYEIKDSPGRGKGVFATKDILRGSLVVAEKPHMVVKGIDDIGKVFGEFQNMPFKNQAIFMSLQGLPEHKAGVLSQAITPTSREDANAVFAKLAEFFAIWANNRLPRANDMDKVLHLEMCRMNHACLPNALYYNDIESGLFKVIAVKDIAAGEEITRTYSFPLLTREQRQVQLAWWEFVCACPACDISTQFAREVEIRRRSIYQLAVLCNQTVNLKINGFPPKGGLPVELPEMRASEAAIKLSELLLLENVVDIHWKKTYKLAYEFLMREKQWNEAYKWLNEQNEIDILLWGKDDPRQARSQELLESFQTFFFKNGGKLGVSG</sequence>
<dbReference type="Gene3D" id="2.170.270.10">
    <property type="entry name" value="SET domain"/>
    <property type="match status" value="1"/>
</dbReference>
<proteinExistence type="predicted"/>
<dbReference type="SMART" id="SM00317">
    <property type="entry name" value="SET"/>
    <property type="match status" value="1"/>
</dbReference>